<evidence type="ECO:0000313" key="11">
    <source>
        <dbReference type="EMBL" id="TGG94585.1"/>
    </source>
</evidence>
<gene>
    <name evidence="11" type="ORF">ERJ67_02070</name>
</gene>
<comment type="caution">
    <text evidence="11">The sequence shown here is derived from an EMBL/GenBank/DDBJ whole genome shotgun (WGS) entry which is preliminary data.</text>
</comment>
<organism evidence="11 12">
    <name type="scientific">Aphanocapsa feldmannii 277cV</name>
    <dbReference type="NCBI Taxonomy" id="2507553"/>
    <lineage>
        <taxon>Bacteria</taxon>
        <taxon>Bacillati</taxon>
        <taxon>Cyanobacteriota</taxon>
        <taxon>Cyanophyceae</taxon>
        <taxon>Oscillatoriophycideae</taxon>
        <taxon>Chroococcales</taxon>
        <taxon>Microcystaceae</taxon>
        <taxon>Aphanocapsa</taxon>
    </lineage>
</organism>
<dbReference type="InterPro" id="IPR026461">
    <property type="entry name" value="Trfase_2_rSAM/seldom_assoc"/>
</dbReference>
<keyword evidence="3" id="KW-0328">Glycosyltransferase</keyword>
<dbReference type="AlphaFoldDB" id="A0A524RQ71"/>
<comment type="subcellular location">
    <subcellularLocation>
        <location evidence="1">Cell membrane</location>
    </subcellularLocation>
</comment>
<evidence type="ECO:0000256" key="7">
    <source>
        <dbReference type="ARBA" id="ARBA00037904"/>
    </source>
</evidence>
<evidence type="ECO:0000256" key="9">
    <source>
        <dbReference type="ARBA" id="ARBA00040345"/>
    </source>
</evidence>
<name>A0A524RQ71_9CHRO</name>
<protein>
    <recommendedName>
        <fullName evidence="9">4,4'-diaponeurosporenoate glycosyltransferase</fullName>
    </recommendedName>
</protein>
<comment type="function">
    <text evidence="6">Catalyzes the glycosylation of 4,4'-diaponeurosporenoate, i.e. the esterification of glucose at the C1'' position with the carboxyl group of 4,4'-diaponeurosporenic acid, to form glycosyl-4,4'-diaponeurosporenoate. This is a step in the biosynthesis of staphyloxanthin, an orange pigment present in most staphylococci strains.</text>
</comment>
<comment type="similarity">
    <text evidence="8">Belongs to the glycosyltransferase 2 family. CrtQ subfamily.</text>
</comment>
<dbReference type="InterPro" id="IPR029044">
    <property type="entry name" value="Nucleotide-diphossugar_trans"/>
</dbReference>
<dbReference type="GO" id="GO:0005886">
    <property type="term" value="C:plasma membrane"/>
    <property type="evidence" value="ECO:0007669"/>
    <property type="project" value="UniProtKB-SubCell"/>
</dbReference>
<evidence type="ECO:0000256" key="5">
    <source>
        <dbReference type="ARBA" id="ARBA00023136"/>
    </source>
</evidence>
<accession>A0A524RQ71</accession>
<reference evidence="11 12" key="1">
    <citation type="journal article" date="2019" name="mSystems">
        <title>Life at home and on the roam: Genomic adaptions reflect the dual lifestyle of an intracellular, facultative symbiont.</title>
        <authorList>
            <person name="Burgsdorf I."/>
        </authorList>
    </citation>
    <scope>NUCLEOTIDE SEQUENCE [LARGE SCALE GENOMIC DNA]</scope>
    <source>
        <strain evidence="11">277cV</strain>
    </source>
</reference>
<evidence type="ECO:0000256" key="1">
    <source>
        <dbReference type="ARBA" id="ARBA00004236"/>
    </source>
</evidence>
<evidence type="ECO:0000256" key="8">
    <source>
        <dbReference type="ARBA" id="ARBA00038120"/>
    </source>
</evidence>
<keyword evidence="2" id="KW-1003">Cell membrane</keyword>
<dbReference type="CDD" id="cd02522">
    <property type="entry name" value="GT_2_like_a"/>
    <property type="match status" value="1"/>
</dbReference>
<feature type="domain" description="Glycosyltransferase 2-like" evidence="10">
    <location>
        <begin position="48"/>
        <end position="140"/>
    </location>
</feature>
<dbReference type="InterPro" id="IPR001173">
    <property type="entry name" value="Glyco_trans_2-like"/>
</dbReference>
<dbReference type="PANTHER" id="PTHR43646">
    <property type="entry name" value="GLYCOSYLTRANSFERASE"/>
    <property type="match status" value="1"/>
</dbReference>
<keyword evidence="5" id="KW-0472">Membrane</keyword>
<dbReference type="Gene3D" id="3.90.550.10">
    <property type="entry name" value="Spore Coat Polysaccharide Biosynthesis Protein SpsA, Chain A"/>
    <property type="match status" value="1"/>
</dbReference>
<proteinExistence type="inferred from homology"/>
<keyword evidence="4 11" id="KW-0808">Transferase</keyword>
<evidence type="ECO:0000256" key="3">
    <source>
        <dbReference type="ARBA" id="ARBA00022676"/>
    </source>
</evidence>
<dbReference type="Pfam" id="PF00535">
    <property type="entry name" value="Glycos_transf_2"/>
    <property type="match status" value="1"/>
</dbReference>
<evidence type="ECO:0000259" key="10">
    <source>
        <dbReference type="Pfam" id="PF00535"/>
    </source>
</evidence>
<evidence type="ECO:0000256" key="6">
    <source>
        <dbReference type="ARBA" id="ARBA00037281"/>
    </source>
</evidence>
<dbReference type="Proteomes" id="UP000317990">
    <property type="component" value="Unassembled WGS sequence"/>
</dbReference>
<dbReference type="EMBL" id="SRMO01000033">
    <property type="protein sequence ID" value="TGG94585.1"/>
    <property type="molecule type" value="Genomic_DNA"/>
</dbReference>
<dbReference type="PANTHER" id="PTHR43646:SF2">
    <property type="entry name" value="GLYCOSYLTRANSFERASE 2-LIKE DOMAIN-CONTAINING PROTEIN"/>
    <property type="match status" value="1"/>
</dbReference>
<dbReference type="GO" id="GO:0016757">
    <property type="term" value="F:glycosyltransferase activity"/>
    <property type="evidence" value="ECO:0007669"/>
    <property type="project" value="UniProtKB-KW"/>
</dbReference>
<dbReference type="NCBIfam" id="TIGR04283">
    <property type="entry name" value="glyco_like_mftF"/>
    <property type="match status" value="1"/>
</dbReference>
<evidence type="ECO:0000256" key="4">
    <source>
        <dbReference type="ARBA" id="ARBA00022679"/>
    </source>
</evidence>
<evidence type="ECO:0000313" key="12">
    <source>
        <dbReference type="Proteomes" id="UP000317990"/>
    </source>
</evidence>
<dbReference type="SUPFAM" id="SSF53448">
    <property type="entry name" value="Nucleotide-diphospho-sugar transferases"/>
    <property type="match status" value="1"/>
</dbReference>
<comment type="pathway">
    <text evidence="7">Carotenoid biosynthesis; staphyloxanthin biosynthesis; staphyloxanthin from farnesyl diphosphate: step 4/5.</text>
</comment>
<evidence type="ECO:0000256" key="2">
    <source>
        <dbReference type="ARBA" id="ARBA00022475"/>
    </source>
</evidence>
<sequence>MWLASTRTRVGRWSQTVVSAVSGTPADRRSPPAPSVPVEVPAKWATLTVVVPVRNEAANLCALLPRLSAELEQNDTLLIVDGGSDDNSMTIARLHGATALPCPANRGLQLDRGARQAAGELLLFLHADSRLEPGWRRRLAHAHWLAPQALLFHDLIIRAADPRFRLVELLVGWRSRLGRLPYGDQGLCLARDTYADLGGFRPLALMEDLELVQRAGRLLEIRPVGAPIQTSMRRWQRLGLLRTCCSNWQLRRAWRRGATSGVLHSRYYGSNQEPAITAQASTG</sequence>